<gene>
    <name evidence="2" type="ORF">BRADI_3g28030v3</name>
</gene>
<evidence type="ECO:0000256" key="1">
    <source>
        <dbReference type="SAM" id="MobiDB-lite"/>
    </source>
</evidence>
<accession>A0A2K2CZP8</accession>
<keyword evidence="4" id="KW-1185">Reference proteome</keyword>
<proteinExistence type="predicted"/>
<sequence length="503" mass="53091">MSGGHDRGGDGGGLGGGGDNNRWSTAGGGGWAKMTASTATSKASFTVSIVYLGSAYTSLGTSLTTSSCILRTAAGGILLSVSSMLTVPARTSSSGMYTEYRVWSLGRCHVYWRYADAGWKNTGTHPATMASNADRRVYESPGGWRQKTELSNSRMMAAGVWHWLAPKAQPSCWHADDAAPHWAMICDRIDRWSPGRGAPTKDMSQGRSAFLNLCFQDVGVCPRVEVGRVRHRDVVAVAGSGRLDNEDGHVLGGLEEQEVGAPVRVEVGVAPEVPRRPPGHEEMVAAARPAPLGPAHEPARQVPGRGVPRRVVVAPVVPHEVEAGVERDEHGGRLGGVVGEAPVPPHAAVEDGVQRELVGGVPAARGREPDIIPLLLALGGGAQRLPEAGVAQLLAHVGPASIRVAAATEHFGVEPRRELVHIHVTSPAGNVVVATGALVAVARCRRHRVLHCHACKHQGRAEVEYPDPERRGDEEEEPRPANGAGLLHRSPWRAGNVLALASA</sequence>
<name>A0A2K2CZP8_BRADI</name>
<dbReference type="EnsemblPlants" id="PNT67497">
    <property type="protein sequence ID" value="PNT67497"/>
    <property type="gene ID" value="BRADI_3g28030v3"/>
</dbReference>
<protein>
    <submittedName>
        <fullName evidence="2 3">Uncharacterized protein</fullName>
    </submittedName>
</protein>
<reference evidence="2 3" key="1">
    <citation type="journal article" date="2010" name="Nature">
        <title>Genome sequencing and analysis of the model grass Brachypodium distachyon.</title>
        <authorList>
            <consortium name="International Brachypodium Initiative"/>
        </authorList>
    </citation>
    <scope>NUCLEOTIDE SEQUENCE [LARGE SCALE GENOMIC DNA]</scope>
    <source>
        <strain evidence="2 3">Bd21</strain>
    </source>
</reference>
<dbReference type="EMBL" id="CM000882">
    <property type="protein sequence ID" value="PNT67497.1"/>
    <property type="molecule type" value="Genomic_DNA"/>
</dbReference>
<dbReference type="InParanoid" id="A0A2K2CZP8"/>
<evidence type="ECO:0000313" key="3">
    <source>
        <dbReference type="EnsemblPlants" id="PNT67497"/>
    </source>
</evidence>
<reference evidence="3" key="3">
    <citation type="submission" date="2018-08" db="UniProtKB">
        <authorList>
            <consortium name="EnsemblPlants"/>
        </authorList>
    </citation>
    <scope>IDENTIFICATION</scope>
    <source>
        <strain evidence="3">cv. Bd21</strain>
    </source>
</reference>
<dbReference type="Proteomes" id="UP000008810">
    <property type="component" value="Chromosome 3"/>
</dbReference>
<dbReference type="AlphaFoldDB" id="A0A2K2CZP8"/>
<feature type="region of interest" description="Disordered" evidence="1">
    <location>
        <begin position="465"/>
        <end position="488"/>
    </location>
</feature>
<organism evidence="2">
    <name type="scientific">Brachypodium distachyon</name>
    <name type="common">Purple false brome</name>
    <name type="synonym">Trachynia distachya</name>
    <dbReference type="NCBI Taxonomy" id="15368"/>
    <lineage>
        <taxon>Eukaryota</taxon>
        <taxon>Viridiplantae</taxon>
        <taxon>Streptophyta</taxon>
        <taxon>Embryophyta</taxon>
        <taxon>Tracheophyta</taxon>
        <taxon>Spermatophyta</taxon>
        <taxon>Magnoliopsida</taxon>
        <taxon>Liliopsida</taxon>
        <taxon>Poales</taxon>
        <taxon>Poaceae</taxon>
        <taxon>BOP clade</taxon>
        <taxon>Pooideae</taxon>
        <taxon>Stipodae</taxon>
        <taxon>Brachypodieae</taxon>
        <taxon>Brachypodium</taxon>
    </lineage>
</organism>
<reference evidence="2" key="2">
    <citation type="submission" date="2017-06" db="EMBL/GenBank/DDBJ databases">
        <title>WGS assembly of Brachypodium distachyon.</title>
        <authorList>
            <consortium name="The International Brachypodium Initiative"/>
            <person name="Lucas S."/>
            <person name="Harmon-Smith M."/>
            <person name="Lail K."/>
            <person name="Tice H."/>
            <person name="Grimwood J."/>
            <person name="Bruce D."/>
            <person name="Barry K."/>
            <person name="Shu S."/>
            <person name="Lindquist E."/>
            <person name="Wang M."/>
            <person name="Pitluck S."/>
            <person name="Vogel J.P."/>
            <person name="Garvin D.F."/>
            <person name="Mockler T.C."/>
            <person name="Schmutz J."/>
            <person name="Rokhsar D."/>
            <person name="Bevan M.W."/>
        </authorList>
    </citation>
    <scope>NUCLEOTIDE SEQUENCE</scope>
    <source>
        <strain evidence="2">Bd21</strain>
    </source>
</reference>
<dbReference type="Gramene" id="PNT67497">
    <property type="protein sequence ID" value="PNT67497"/>
    <property type="gene ID" value="BRADI_3g28030v3"/>
</dbReference>
<dbReference type="OrthoDB" id="10669983at2759"/>
<evidence type="ECO:0000313" key="2">
    <source>
        <dbReference type="EMBL" id="PNT67497.1"/>
    </source>
</evidence>
<evidence type="ECO:0000313" key="4">
    <source>
        <dbReference type="Proteomes" id="UP000008810"/>
    </source>
</evidence>